<proteinExistence type="predicted"/>
<dbReference type="EMBL" id="JAINUG010000129">
    <property type="protein sequence ID" value="KAJ8394179.1"/>
    <property type="molecule type" value="Genomic_DNA"/>
</dbReference>
<protein>
    <submittedName>
        <fullName evidence="2">Uncharacterized protein</fullName>
    </submittedName>
</protein>
<sequence length="236" mass="25586">MLHKSREGQRAARGTLLTCASRLPLRRWPADSHVHSGRLSTARPERAAGGESLPSADRSPLSDRDAGPQRGPRQTALVYMTGDPRPDQKPRSGLAASGAILLGNRKYLFSPDRRLGLRAGYRGGGVRTEEDRSGIGLTFLRSDQLCFRHLLTNRHARSHSSNLPCSPKPGDVSKGSPAPSHLCRGVLLRHLICMCSVPQPALILSSEKTCPACSSQCEVCEDTREDSVYKSPGEPC</sequence>
<dbReference type="AlphaFoldDB" id="A0AAD7S1A6"/>
<reference evidence="2" key="1">
    <citation type="journal article" date="2023" name="Science">
        <title>Genome structures resolve the early diversification of teleost fishes.</title>
        <authorList>
            <person name="Parey E."/>
            <person name="Louis A."/>
            <person name="Montfort J."/>
            <person name="Bouchez O."/>
            <person name="Roques C."/>
            <person name="Iampietro C."/>
            <person name="Lluch J."/>
            <person name="Castinel A."/>
            <person name="Donnadieu C."/>
            <person name="Desvignes T."/>
            <person name="Floi Bucao C."/>
            <person name="Jouanno E."/>
            <person name="Wen M."/>
            <person name="Mejri S."/>
            <person name="Dirks R."/>
            <person name="Jansen H."/>
            <person name="Henkel C."/>
            <person name="Chen W.J."/>
            <person name="Zahm M."/>
            <person name="Cabau C."/>
            <person name="Klopp C."/>
            <person name="Thompson A.W."/>
            <person name="Robinson-Rechavi M."/>
            <person name="Braasch I."/>
            <person name="Lecointre G."/>
            <person name="Bobe J."/>
            <person name="Postlethwait J.H."/>
            <person name="Berthelot C."/>
            <person name="Roest Crollius H."/>
            <person name="Guiguen Y."/>
        </authorList>
    </citation>
    <scope>NUCLEOTIDE SEQUENCE</scope>
    <source>
        <strain evidence="2">NC1722</strain>
    </source>
</reference>
<organism evidence="2 3">
    <name type="scientific">Aldrovandia affinis</name>
    <dbReference type="NCBI Taxonomy" id="143900"/>
    <lineage>
        <taxon>Eukaryota</taxon>
        <taxon>Metazoa</taxon>
        <taxon>Chordata</taxon>
        <taxon>Craniata</taxon>
        <taxon>Vertebrata</taxon>
        <taxon>Euteleostomi</taxon>
        <taxon>Actinopterygii</taxon>
        <taxon>Neopterygii</taxon>
        <taxon>Teleostei</taxon>
        <taxon>Notacanthiformes</taxon>
        <taxon>Halosauridae</taxon>
        <taxon>Aldrovandia</taxon>
    </lineage>
</organism>
<evidence type="ECO:0000313" key="3">
    <source>
        <dbReference type="Proteomes" id="UP001221898"/>
    </source>
</evidence>
<evidence type="ECO:0000313" key="2">
    <source>
        <dbReference type="EMBL" id="KAJ8394179.1"/>
    </source>
</evidence>
<evidence type="ECO:0000256" key="1">
    <source>
        <dbReference type="SAM" id="MobiDB-lite"/>
    </source>
</evidence>
<comment type="caution">
    <text evidence="2">The sequence shown here is derived from an EMBL/GenBank/DDBJ whole genome shotgun (WGS) entry which is preliminary data.</text>
</comment>
<gene>
    <name evidence="2" type="ORF">AAFF_G00049840</name>
</gene>
<feature type="region of interest" description="Disordered" evidence="1">
    <location>
        <begin position="157"/>
        <end position="176"/>
    </location>
</feature>
<name>A0AAD7S1A6_9TELE</name>
<feature type="region of interest" description="Disordered" evidence="1">
    <location>
        <begin position="32"/>
        <end position="93"/>
    </location>
</feature>
<accession>A0AAD7S1A6</accession>
<keyword evidence="3" id="KW-1185">Reference proteome</keyword>
<dbReference type="Proteomes" id="UP001221898">
    <property type="component" value="Unassembled WGS sequence"/>
</dbReference>